<dbReference type="OrthoDB" id="104378at2759"/>
<evidence type="ECO:0000313" key="4">
    <source>
        <dbReference type="Proteomes" id="UP000054928"/>
    </source>
</evidence>
<dbReference type="Proteomes" id="UP000054928">
    <property type="component" value="Unassembled WGS sequence"/>
</dbReference>
<keyword evidence="3" id="KW-0695">RNA-directed DNA polymerase</keyword>
<name>A0A0P1ACL1_PLAHL</name>
<evidence type="ECO:0000256" key="1">
    <source>
        <dbReference type="SAM" id="Phobius"/>
    </source>
</evidence>
<keyword evidence="3" id="KW-0548">Nucleotidyltransferase</keyword>
<feature type="domain" description="Retrovirus-related Pol polyprotein from transposon TNT 1-94-like beta-barrel" evidence="2">
    <location>
        <begin position="5"/>
        <end position="67"/>
    </location>
</feature>
<evidence type="ECO:0000313" key="3">
    <source>
        <dbReference type="EMBL" id="CEG38640.1"/>
    </source>
</evidence>
<feature type="transmembrane region" description="Helical" evidence="1">
    <location>
        <begin position="15"/>
        <end position="37"/>
    </location>
</feature>
<evidence type="ECO:0000259" key="2">
    <source>
        <dbReference type="Pfam" id="PF22936"/>
    </source>
</evidence>
<dbReference type="InterPro" id="IPR054722">
    <property type="entry name" value="PolX-like_BBD"/>
</dbReference>
<keyword evidence="1" id="KW-0472">Membrane</keyword>
<dbReference type="RefSeq" id="XP_024575009.1">
    <property type="nucleotide sequence ID" value="XM_024724098.1"/>
</dbReference>
<dbReference type="GO" id="GO:0003964">
    <property type="term" value="F:RNA-directed DNA polymerase activity"/>
    <property type="evidence" value="ECO:0007669"/>
    <property type="project" value="UniProtKB-KW"/>
</dbReference>
<dbReference type="STRING" id="4781.A0A0P1ACL1"/>
<sequence>MGYDFDEFRPLDKPIAISAVSGGKVLVAGIETIRVILKNKKPTRIQNVLYVPDLDRRLLSIPALSGKVFHETFGKALCKIKNDNEVATRLTQKGKLFVLKCNPVESANTSEEVGQDTKPVDPSVWHARWGHLPLKTMKTQDGCINGFKMKESIVIKDDEGYDICKGCVNGESSVKPFPKSSYGEVKTTLVLQLVHIDVMTPMVISLKVEQGSS</sequence>
<organism evidence="3 4">
    <name type="scientific">Plasmopara halstedii</name>
    <name type="common">Downy mildew of sunflower</name>
    <dbReference type="NCBI Taxonomy" id="4781"/>
    <lineage>
        <taxon>Eukaryota</taxon>
        <taxon>Sar</taxon>
        <taxon>Stramenopiles</taxon>
        <taxon>Oomycota</taxon>
        <taxon>Peronosporomycetes</taxon>
        <taxon>Peronosporales</taxon>
        <taxon>Peronosporaceae</taxon>
        <taxon>Plasmopara</taxon>
    </lineage>
</organism>
<dbReference type="Pfam" id="PF22936">
    <property type="entry name" value="Pol_BBD"/>
    <property type="match status" value="1"/>
</dbReference>
<dbReference type="EMBL" id="CCYD01000322">
    <property type="protein sequence ID" value="CEG38640.1"/>
    <property type="molecule type" value="Genomic_DNA"/>
</dbReference>
<proteinExistence type="predicted"/>
<accession>A0A0P1ACL1</accession>
<reference evidence="4" key="1">
    <citation type="submission" date="2014-09" db="EMBL/GenBank/DDBJ databases">
        <authorList>
            <person name="Sharma Rahul"/>
            <person name="Thines Marco"/>
        </authorList>
    </citation>
    <scope>NUCLEOTIDE SEQUENCE [LARGE SCALE GENOMIC DNA]</scope>
</reference>
<dbReference type="AlphaFoldDB" id="A0A0P1ACL1"/>
<dbReference type="GeneID" id="36403756"/>
<keyword evidence="3" id="KW-0808">Transferase</keyword>
<keyword evidence="1" id="KW-1133">Transmembrane helix</keyword>
<keyword evidence="4" id="KW-1185">Reference proteome</keyword>
<keyword evidence="1" id="KW-0812">Transmembrane</keyword>
<protein>
    <submittedName>
        <fullName evidence="3">FOG: Transposon-encoded proteins with TYA, reverse transcriptase, integrase domains in various combinations</fullName>
    </submittedName>
</protein>